<protein>
    <recommendedName>
        <fullName evidence="4">Beta-carotene 15,15'-monooxygenase</fullName>
    </recommendedName>
</protein>
<feature type="transmembrane region" description="Helical" evidence="1">
    <location>
        <begin position="274"/>
        <end position="297"/>
    </location>
</feature>
<evidence type="ECO:0008006" key="4">
    <source>
        <dbReference type="Google" id="ProtNLM"/>
    </source>
</evidence>
<keyword evidence="3" id="KW-1185">Reference proteome</keyword>
<accession>A0ABU1ZW13</accession>
<proteinExistence type="predicted"/>
<sequence length="412" mass="42854">MNTLTVSDLSLRSRGRWHTTAGAVIAFWLLVGVALTVGYQFGVGVTWWDVIHPFTIGALTTAILVYSTHFAEALTRTATADYRGVALRVAIVNVALLGLLVDRAGYDWGPLADVSATVVILVMVWQIVVVARRLKGSLAGQFAVTVPFYLAAAGFLILAILFALLATRVGNYSDLIAAHSRATVWGFAWLTVVGTVVTLLPTLAGSRISATARQSCTRALWVHVGALTVATLLQAAGVSTWAGLAQLVMVLASLMVVQPVMGALFVTGSTWTTAAVSVVAGLLWLPAVAAADAVVLIGGGDPRASTLLLLPAFLGAGLLQLVTGVLHHLLPTLIGGGPRKVTRARAAADRAGGARLTLVNLGALLTLLGVLGPARWAGLILIGIGLVWHVVAISRAVVAQYRSPAPNGEPES</sequence>
<evidence type="ECO:0000313" key="3">
    <source>
        <dbReference type="Proteomes" id="UP001180840"/>
    </source>
</evidence>
<feature type="transmembrane region" description="Helical" evidence="1">
    <location>
        <begin position="220"/>
        <end position="241"/>
    </location>
</feature>
<dbReference type="RefSeq" id="WP_310169104.1">
    <property type="nucleotide sequence ID" value="NZ_CP047654.1"/>
</dbReference>
<name>A0ABU1ZW13_9CORY</name>
<organism evidence="2 3">
    <name type="scientific">Corynebacterium guangdongense</name>
    <dbReference type="NCBI Taxonomy" id="1783348"/>
    <lineage>
        <taxon>Bacteria</taxon>
        <taxon>Bacillati</taxon>
        <taxon>Actinomycetota</taxon>
        <taxon>Actinomycetes</taxon>
        <taxon>Mycobacteriales</taxon>
        <taxon>Corynebacteriaceae</taxon>
        <taxon>Corynebacterium</taxon>
    </lineage>
</organism>
<feature type="transmembrane region" description="Helical" evidence="1">
    <location>
        <begin position="142"/>
        <end position="166"/>
    </location>
</feature>
<evidence type="ECO:0000313" key="2">
    <source>
        <dbReference type="EMBL" id="MDR7329101.1"/>
    </source>
</evidence>
<comment type="caution">
    <text evidence="2">The sequence shown here is derived from an EMBL/GenBank/DDBJ whole genome shotgun (WGS) entry which is preliminary data.</text>
</comment>
<feature type="transmembrane region" description="Helical" evidence="1">
    <location>
        <begin position="351"/>
        <end position="370"/>
    </location>
</feature>
<keyword evidence="1" id="KW-1133">Transmembrane helix</keyword>
<keyword evidence="1" id="KW-0472">Membrane</keyword>
<keyword evidence="1" id="KW-0812">Transmembrane</keyword>
<evidence type="ECO:0000256" key="1">
    <source>
        <dbReference type="SAM" id="Phobius"/>
    </source>
</evidence>
<feature type="transmembrane region" description="Helical" evidence="1">
    <location>
        <begin position="376"/>
        <end position="398"/>
    </location>
</feature>
<feature type="transmembrane region" description="Helical" evidence="1">
    <location>
        <begin position="85"/>
        <end position="105"/>
    </location>
</feature>
<feature type="transmembrane region" description="Helical" evidence="1">
    <location>
        <begin position="309"/>
        <end position="330"/>
    </location>
</feature>
<feature type="transmembrane region" description="Helical" evidence="1">
    <location>
        <begin position="186"/>
        <end position="208"/>
    </location>
</feature>
<dbReference type="Proteomes" id="UP001180840">
    <property type="component" value="Unassembled WGS sequence"/>
</dbReference>
<reference evidence="2" key="1">
    <citation type="submission" date="2023-07" db="EMBL/GenBank/DDBJ databases">
        <title>Sequencing the genomes of 1000 actinobacteria strains.</title>
        <authorList>
            <person name="Klenk H.-P."/>
        </authorList>
    </citation>
    <scope>NUCLEOTIDE SEQUENCE</scope>
    <source>
        <strain evidence="2">DSM 107476</strain>
    </source>
</reference>
<dbReference type="EMBL" id="JAVDXZ010000001">
    <property type="protein sequence ID" value="MDR7329101.1"/>
    <property type="molecule type" value="Genomic_DNA"/>
</dbReference>
<feature type="transmembrane region" description="Helical" evidence="1">
    <location>
        <begin position="247"/>
        <end position="267"/>
    </location>
</feature>
<feature type="transmembrane region" description="Helical" evidence="1">
    <location>
        <begin position="111"/>
        <end position="130"/>
    </location>
</feature>
<feature type="transmembrane region" description="Helical" evidence="1">
    <location>
        <begin position="21"/>
        <end position="42"/>
    </location>
</feature>
<feature type="transmembrane region" description="Helical" evidence="1">
    <location>
        <begin position="54"/>
        <end position="73"/>
    </location>
</feature>
<gene>
    <name evidence="2" type="ORF">J2S39_000777</name>
</gene>